<reference evidence="2" key="1">
    <citation type="submission" date="2020-03" db="EMBL/GenBank/DDBJ databases">
        <title>The deep terrestrial virosphere.</title>
        <authorList>
            <person name="Holmfeldt K."/>
            <person name="Nilsson E."/>
            <person name="Simone D."/>
            <person name="Lopez-Fernandez M."/>
            <person name="Wu X."/>
            <person name="de Brujin I."/>
            <person name="Lundin D."/>
            <person name="Andersson A."/>
            <person name="Bertilsson S."/>
            <person name="Dopson M."/>
        </authorList>
    </citation>
    <scope>NUCLEOTIDE SEQUENCE</scope>
    <source>
        <strain evidence="2">MM415B05747</strain>
    </source>
</reference>
<accession>A0A6M3LRR7</accession>
<dbReference type="CDD" id="cd00093">
    <property type="entry name" value="HTH_XRE"/>
    <property type="match status" value="1"/>
</dbReference>
<name>A0A6M3LRR7_9ZZZZ</name>
<dbReference type="GO" id="GO:0003677">
    <property type="term" value="F:DNA binding"/>
    <property type="evidence" value="ECO:0007669"/>
    <property type="project" value="InterPro"/>
</dbReference>
<dbReference type="SMART" id="SM00530">
    <property type="entry name" value="HTH_XRE"/>
    <property type="match status" value="1"/>
</dbReference>
<dbReference type="AlphaFoldDB" id="A0A6M3LRR7"/>
<dbReference type="EMBL" id="MT143548">
    <property type="protein sequence ID" value="QJA98047.1"/>
    <property type="molecule type" value="Genomic_DNA"/>
</dbReference>
<feature type="domain" description="HTH cro/C1-type" evidence="1">
    <location>
        <begin position="5"/>
        <end position="51"/>
    </location>
</feature>
<evidence type="ECO:0000313" key="2">
    <source>
        <dbReference type="EMBL" id="QJA98047.1"/>
    </source>
</evidence>
<evidence type="ECO:0000259" key="1">
    <source>
        <dbReference type="PROSITE" id="PS50943"/>
    </source>
</evidence>
<dbReference type="Gene3D" id="1.10.260.40">
    <property type="entry name" value="lambda repressor-like DNA-binding domains"/>
    <property type="match status" value="1"/>
</dbReference>
<dbReference type="SUPFAM" id="SSF47413">
    <property type="entry name" value="lambda repressor-like DNA-binding domains"/>
    <property type="match status" value="1"/>
</dbReference>
<dbReference type="PROSITE" id="PS50943">
    <property type="entry name" value="HTH_CROC1"/>
    <property type="match status" value="1"/>
</dbReference>
<dbReference type="Pfam" id="PF01381">
    <property type="entry name" value="HTH_3"/>
    <property type="match status" value="1"/>
</dbReference>
<protein>
    <submittedName>
        <fullName evidence="2">Putative DNA binding, helix-turn-helix domain containing protein</fullName>
    </submittedName>
</protein>
<organism evidence="2">
    <name type="scientific">viral metagenome</name>
    <dbReference type="NCBI Taxonomy" id="1070528"/>
    <lineage>
        <taxon>unclassified sequences</taxon>
        <taxon>metagenomes</taxon>
        <taxon>organismal metagenomes</taxon>
    </lineage>
</organism>
<proteinExistence type="predicted"/>
<dbReference type="InterPro" id="IPR010982">
    <property type="entry name" value="Lambda_DNA-bd_dom_sf"/>
</dbReference>
<sequence length="53" mass="6372">MTNKILKLRKRLKLTQKELAEVLGVDAITVSRWEREEQKPSRLALRQIERLER</sequence>
<dbReference type="InterPro" id="IPR001387">
    <property type="entry name" value="Cro/C1-type_HTH"/>
</dbReference>
<gene>
    <name evidence="2" type="ORF">MM415B05747_0003</name>
</gene>